<gene>
    <name evidence="2" type="ORF">T4C_2757</name>
</gene>
<keyword evidence="1" id="KW-0732">Signal</keyword>
<dbReference type="EMBL" id="JYDV01000156">
    <property type="protein sequence ID" value="KRZ28237.1"/>
    <property type="molecule type" value="Genomic_DNA"/>
</dbReference>
<feature type="signal peptide" evidence="1">
    <location>
        <begin position="1"/>
        <end position="20"/>
    </location>
</feature>
<accession>A0A0V1IZZ9</accession>
<evidence type="ECO:0000256" key="1">
    <source>
        <dbReference type="SAM" id="SignalP"/>
    </source>
</evidence>
<dbReference type="AlphaFoldDB" id="A0A0V1IZZ9"/>
<sequence>MPRNFIWAALTATYFQLFLAHLPLIHISCCQTNLIPCLGRHFALNQSHQSLAPHPTAANH</sequence>
<proteinExistence type="predicted"/>
<name>A0A0V1IZZ9_TRIPS</name>
<feature type="chain" id="PRO_5006880219" evidence="1">
    <location>
        <begin position="21"/>
        <end position="60"/>
    </location>
</feature>
<protein>
    <submittedName>
        <fullName evidence="2">Uncharacterized protein</fullName>
    </submittedName>
</protein>
<reference evidence="2 3" key="1">
    <citation type="submission" date="2015-01" db="EMBL/GenBank/DDBJ databases">
        <title>Evolution of Trichinella species and genotypes.</title>
        <authorList>
            <person name="Korhonen P.K."/>
            <person name="Edoardo P."/>
            <person name="Giuseppe L.R."/>
            <person name="Gasser R.B."/>
        </authorList>
    </citation>
    <scope>NUCLEOTIDE SEQUENCE [LARGE SCALE GENOMIC DNA]</scope>
    <source>
        <strain evidence="2">ISS176</strain>
    </source>
</reference>
<evidence type="ECO:0000313" key="2">
    <source>
        <dbReference type="EMBL" id="KRZ28237.1"/>
    </source>
</evidence>
<comment type="caution">
    <text evidence="2">The sequence shown here is derived from an EMBL/GenBank/DDBJ whole genome shotgun (WGS) entry which is preliminary data.</text>
</comment>
<dbReference type="Proteomes" id="UP000054826">
    <property type="component" value="Unassembled WGS sequence"/>
</dbReference>
<evidence type="ECO:0000313" key="3">
    <source>
        <dbReference type="Proteomes" id="UP000054826"/>
    </source>
</evidence>
<organism evidence="2 3">
    <name type="scientific">Trichinella pseudospiralis</name>
    <name type="common">Parasitic roundworm</name>
    <dbReference type="NCBI Taxonomy" id="6337"/>
    <lineage>
        <taxon>Eukaryota</taxon>
        <taxon>Metazoa</taxon>
        <taxon>Ecdysozoa</taxon>
        <taxon>Nematoda</taxon>
        <taxon>Enoplea</taxon>
        <taxon>Dorylaimia</taxon>
        <taxon>Trichinellida</taxon>
        <taxon>Trichinellidae</taxon>
        <taxon>Trichinella</taxon>
    </lineage>
</organism>